<protein>
    <submittedName>
        <fullName evidence="3">Calcium-binding protein</fullName>
    </submittedName>
</protein>
<accession>A0A5U3IUT0</accession>
<organism evidence="3">
    <name type="scientific">Salmonella enterica</name>
    <name type="common">Salmonella choleraesuis</name>
    <dbReference type="NCBI Taxonomy" id="28901"/>
    <lineage>
        <taxon>Bacteria</taxon>
        <taxon>Pseudomonadati</taxon>
        <taxon>Pseudomonadota</taxon>
        <taxon>Gammaproteobacteria</taxon>
        <taxon>Enterobacterales</taxon>
        <taxon>Enterobacteriaceae</taxon>
        <taxon>Salmonella</taxon>
    </lineage>
</organism>
<dbReference type="InterPro" id="IPR011049">
    <property type="entry name" value="Serralysin-like_metalloprot_C"/>
</dbReference>
<dbReference type="Gene3D" id="2.150.10.10">
    <property type="entry name" value="Serralysin-like metalloprotease, C-terminal"/>
    <property type="match status" value="1"/>
</dbReference>
<dbReference type="GO" id="GO:0005509">
    <property type="term" value="F:calcium ion binding"/>
    <property type="evidence" value="ECO:0007669"/>
    <property type="project" value="InterPro"/>
</dbReference>
<evidence type="ECO:0000256" key="2">
    <source>
        <dbReference type="SAM" id="MobiDB-lite"/>
    </source>
</evidence>
<reference evidence="3" key="1">
    <citation type="submission" date="2018-07" db="EMBL/GenBank/DDBJ databases">
        <authorList>
            <consortium name="GenomeTrakr network: Whole genome sequencing for foodborne pathogen traceback"/>
        </authorList>
    </citation>
    <scope>NUCLEOTIDE SEQUENCE [LARGE SCALE GENOMIC DNA]</scope>
    <source>
        <strain evidence="3">FDA00008842</strain>
    </source>
</reference>
<evidence type="ECO:0000256" key="1">
    <source>
        <dbReference type="ARBA" id="ARBA00022837"/>
    </source>
</evidence>
<sequence length="1384" mass="147627">MNSEIDIILKTFQNNNIDFSWKGTKVSVDGQDIVLQDLSGNIIRLPFAAQLISMSSGNSSPVFEVTFADGTKLNAGELLGHALKNTKENDGVLSLNKNIKQNDSITDENNDGQNNSTSTVKEKIVEKVVVEKVVIEDNSAIGNTPENTISDIINNQESNIEEIFVYTTKPIDTFSSSASSDENKKFDEQPPDVTQSSGSLNVPDSVSMFQLATEQLFDSNTIVAGGGSRDIFDFKHQYGTQVIDKSSAVTGMTFDATIRGSSDHGNKLTKIISLGDGYTINSFSDENNGLYSIITSNSEQGQQIGLKPGEFAIVYDTAINYDFTIPLSAEKNGVMYDYKLGFRVSHLDNTDSIIDDSGYINLGRTPSPLLIKGTSGDDLFKAGDGNDIYHGGNGSDTITWQEHNTGITVDFSPSGKVQEMLSSSGITSENSAIVNVGSKEQIINGFEHLTGTSYDDNFIISDGSNITISGNGGNDSFIIKGGIFNVDGGDGVNIIDFSGLKNTGKIKESSHGDNHNITVDGVIVNLYDGKVNYSDSQGNKESVVNNVSVVKGTANNDVITGSDRDEVIDGGGGNDIFYGSSGNDVIKGASGSVLDYSNLDGIVNINLTSKVADKLDSGQDTFTAIDHIVGSQGGGHIISDGFSATLSAGGGETNFSVSNGYYTMRGSEGSNNYKVTKSIASITGNGQDNISVENSIFDYDGKLSTNSTLIIKGGQSDITTGSGNTVIEGRENAVIEIHSVTSGDVIYKSHGATVKLWLNEGVKTTLDYSNITSAVKAVLSEGKIHVGDNTDEVISGNISKIIGSNTGNNIIDASNTNTSITVISDGDNNTFISGKGKNNHFEISGVIKNGNILDYSKTDSKIDVDLNNNTIRKSDDDADKAINFNHIKGSTGNGNTFKGKEGIDTTFDVKYGTNQTITAKDTGNDTYILKGGNTDTLDYSKLKTSIIYNQSSGSACITKGNYHDSITNRPVILNGTSQGDTFNISNSRHNLIINAGDGNDVFNINDISATSTYHGNGGINTLNYTGSQTLNFNFTGQHNVNINNNTVADNISSFSHAGNGSATFVWSNGADNINLNIGEHKNGSHFDFIITEGKGNTINGGGNLTETSYSKVDYSNFSQGIVANLSDANSTVKINGNGNGNGNGNNHIDHLTNINAIKGTNFNDIITGGNHKTFFYASGGSDTYNGGNNSDKYISTYQSNLTINDTNVTINKIINNNNNNTDILTNVKEITLSNNDDNVIINNNNNNNNNNNMTINTADGNDIVIFNHSIGNVEINLGAGSDTLKQMSNGSGNITLGNLSNIKNMETLDLSTVNHTKIEFDLNGYFTSHDGKNTLNLKVNSHDAGSKSIFDFKTNGEWTKLNDHNNNHHTYVDSHGHTLVVDVV</sequence>
<dbReference type="SUPFAM" id="SSF51120">
    <property type="entry name" value="beta-Roll"/>
    <property type="match status" value="1"/>
</dbReference>
<feature type="region of interest" description="Disordered" evidence="2">
    <location>
        <begin position="175"/>
        <end position="200"/>
    </location>
</feature>
<gene>
    <name evidence="3" type="ORF">VH79_25045</name>
</gene>
<comment type="caution">
    <text evidence="3">The sequence shown here is derived from an EMBL/GenBank/DDBJ whole genome shotgun (WGS) entry which is preliminary data.</text>
</comment>
<dbReference type="Proteomes" id="UP000839610">
    <property type="component" value="Unassembled WGS sequence"/>
</dbReference>
<dbReference type="InterPro" id="IPR001343">
    <property type="entry name" value="Hemolysn_Ca-bd"/>
</dbReference>
<dbReference type="Pfam" id="PF00353">
    <property type="entry name" value="HemolysinCabind"/>
    <property type="match status" value="2"/>
</dbReference>
<name>A0A5U3IUT0_SALER</name>
<dbReference type="PRINTS" id="PR00313">
    <property type="entry name" value="CABNDNGRPT"/>
</dbReference>
<proteinExistence type="predicted"/>
<dbReference type="EMBL" id="AAGLUV010000030">
    <property type="protein sequence ID" value="EBP4586388.1"/>
    <property type="molecule type" value="Genomic_DNA"/>
</dbReference>
<keyword evidence="1" id="KW-0106">Calcium</keyword>
<evidence type="ECO:0000313" key="3">
    <source>
        <dbReference type="EMBL" id="EBP4586388.1"/>
    </source>
</evidence>